<reference evidence="3 4" key="1">
    <citation type="submission" date="2019-06" db="EMBL/GenBank/DDBJ databases">
        <title>Sequencing the genomes of 1000 actinobacteria strains.</title>
        <authorList>
            <person name="Klenk H.-P."/>
        </authorList>
    </citation>
    <scope>NUCLEOTIDE SEQUENCE [LARGE SCALE GENOMIC DNA]</scope>
    <source>
        <strain evidence="3 4">DSM 45511</strain>
    </source>
</reference>
<accession>A0A543GCP0</accession>
<dbReference type="EMBL" id="VFPH01000001">
    <property type="protein sequence ID" value="TQM43839.1"/>
    <property type="molecule type" value="Genomic_DNA"/>
</dbReference>
<evidence type="ECO:0000313" key="4">
    <source>
        <dbReference type="Proteomes" id="UP000319818"/>
    </source>
</evidence>
<dbReference type="RefSeq" id="WP_142097943.1">
    <property type="nucleotide sequence ID" value="NZ_VFPH01000001.1"/>
</dbReference>
<evidence type="ECO:0000256" key="1">
    <source>
        <dbReference type="ARBA" id="ARBA00022801"/>
    </source>
</evidence>
<dbReference type="SUPFAM" id="SSF53474">
    <property type="entry name" value="alpha/beta-Hydrolases"/>
    <property type="match status" value="1"/>
</dbReference>
<evidence type="ECO:0000313" key="3">
    <source>
        <dbReference type="EMBL" id="TQM43839.1"/>
    </source>
</evidence>
<dbReference type="InterPro" id="IPR049492">
    <property type="entry name" value="BD-FAE-like_dom"/>
</dbReference>
<sequence length="263" mass="27270">MTVAVDAVRTHEFAPGLRLDVHRAPGESPGAVVYLHGGGFVTGDRAMDRERIRALVAHGLTVVAPDYRLSPAATFPAPVDDVRAAVDWVRAHPDETGAATGAVALWGASAGAVLAALAALSGPTDVQAVVSWFGFSDIATYSARSPLEAAVLPPTGPAHALLGAADLAAAPDLLREASPVSHVHAAAPPFLIAHGDRDRMVDIAESRRLHDELTRAGARTTLLVLGGAGHEDPAFDEPSSIAVTAAFLRSHLQAATTRGERHE</sequence>
<dbReference type="PANTHER" id="PTHR48081">
    <property type="entry name" value="AB HYDROLASE SUPERFAMILY PROTEIN C4A8.06C"/>
    <property type="match status" value="1"/>
</dbReference>
<name>A0A543GCP0_9PSEU</name>
<dbReference type="AlphaFoldDB" id="A0A543GCP0"/>
<dbReference type="InterPro" id="IPR050300">
    <property type="entry name" value="GDXG_lipolytic_enzyme"/>
</dbReference>
<dbReference type="PANTHER" id="PTHR48081:SF13">
    <property type="entry name" value="ALPHA_BETA HYDROLASE"/>
    <property type="match status" value="1"/>
</dbReference>
<proteinExistence type="predicted"/>
<keyword evidence="4" id="KW-1185">Reference proteome</keyword>
<evidence type="ECO:0000259" key="2">
    <source>
        <dbReference type="Pfam" id="PF20434"/>
    </source>
</evidence>
<dbReference type="InterPro" id="IPR029058">
    <property type="entry name" value="AB_hydrolase_fold"/>
</dbReference>
<dbReference type="OrthoDB" id="9803828at2"/>
<dbReference type="Gene3D" id="3.40.50.1820">
    <property type="entry name" value="alpha/beta hydrolase"/>
    <property type="match status" value="1"/>
</dbReference>
<dbReference type="Proteomes" id="UP000319818">
    <property type="component" value="Unassembled WGS sequence"/>
</dbReference>
<dbReference type="Pfam" id="PF20434">
    <property type="entry name" value="BD-FAE"/>
    <property type="match status" value="1"/>
</dbReference>
<dbReference type="GO" id="GO:0016787">
    <property type="term" value="F:hydrolase activity"/>
    <property type="evidence" value="ECO:0007669"/>
    <property type="project" value="UniProtKB-KW"/>
</dbReference>
<organism evidence="3 4">
    <name type="scientific">Pseudonocardia cypriaca</name>
    <dbReference type="NCBI Taxonomy" id="882449"/>
    <lineage>
        <taxon>Bacteria</taxon>
        <taxon>Bacillati</taxon>
        <taxon>Actinomycetota</taxon>
        <taxon>Actinomycetes</taxon>
        <taxon>Pseudonocardiales</taxon>
        <taxon>Pseudonocardiaceae</taxon>
        <taxon>Pseudonocardia</taxon>
    </lineage>
</organism>
<feature type="domain" description="BD-FAE-like" evidence="2">
    <location>
        <begin position="30"/>
        <end position="213"/>
    </location>
</feature>
<keyword evidence="1" id="KW-0378">Hydrolase</keyword>
<protein>
    <submittedName>
        <fullName evidence="3">Acetyl esterase/lipase</fullName>
    </submittedName>
</protein>
<comment type="caution">
    <text evidence="3">The sequence shown here is derived from an EMBL/GenBank/DDBJ whole genome shotgun (WGS) entry which is preliminary data.</text>
</comment>
<gene>
    <name evidence="3" type="ORF">FB388_1191</name>
</gene>